<dbReference type="EMBL" id="OD001317">
    <property type="protein sequence ID" value="CAD7401429.1"/>
    <property type="molecule type" value="Genomic_DNA"/>
</dbReference>
<dbReference type="AlphaFoldDB" id="A0A7R9GYU3"/>
<evidence type="ECO:0000313" key="2">
    <source>
        <dbReference type="EMBL" id="CAD7401429.1"/>
    </source>
</evidence>
<reference evidence="2" key="1">
    <citation type="submission" date="2020-11" db="EMBL/GenBank/DDBJ databases">
        <authorList>
            <person name="Tran Van P."/>
        </authorList>
    </citation>
    <scope>NUCLEOTIDE SEQUENCE</scope>
</reference>
<proteinExistence type="predicted"/>
<gene>
    <name evidence="2" type="ORF">TPSB3V08_LOCUS3095</name>
</gene>
<sequence>MLAVMTSRQKMAIMAYDAQNEKIHACPAAGEVMRFKKKYQRYNCGHKSSTQTGNPDVEDKLTTRGIKVIAVIRWESSTGIPNLSSMGLDDLEIMLVEDNIHQHIHSIKTITRPGPQIQPDPRTQLGPSHEAETSCTPTGATKRKRCDDYEAMFLQNYTRVQEENATNARATTEQLKVLSEAFTKITDAIHTLTTVAHENKQSCERMAAPNETMAAAIVKLAESIAKSKV</sequence>
<accession>A0A7R9GYU3</accession>
<name>A0A7R9GYU3_TIMPO</name>
<evidence type="ECO:0000256" key="1">
    <source>
        <dbReference type="SAM" id="MobiDB-lite"/>
    </source>
</evidence>
<organism evidence="2">
    <name type="scientific">Timema poppense</name>
    <name type="common">Walking stick</name>
    <dbReference type="NCBI Taxonomy" id="170557"/>
    <lineage>
        <taxon>Eukaryota</taxon>
        <taxon>Metazoa</taxon>
        <taxon>Ecdysozoa</taxon>
        <taxon>Arthropoda</taxon>
        <taxon>Hexapoda</taxon>
        <taxon>Insecta</taxon>
        <taxon>Pterygota</taxon>
        <taxon>Neoptera</taxon>
        <taxon>Polyneoptera</taxon>
        <taxon>Phasmatodea</taxon>
        <taxon>Timematodea</taxon>
        <taxon>Timematoidea</taxon>
        <taxon>Timematidae</taxon>
        <taxon>Timema</taxon>
    </lineage>
</organism>
<feature type="region of interest" description="Disordered" evidence="1">
    <location>
        <begin position="111"/>
        <end position="141"/>
    </location>
</feature>
<protein>
    <submittedName>
        <fullName evidence="2">Uncharacterized protein</fullName>
    </submittedName>
</protein>